<evidence type="ECO:0000256" key="2">
    <source>
        <dbReference type="ARBA" id="ARBA00008231"/>
    </source>
</evidence>
<evidence type="ECO:0000256" key="4">
    <source>
        <dbReference type="ARBA" id="ARBA00023128"/>
    </source>
</evidence>
<dbReference type="SUPFAM" id="SSF160909">
    <property type="entry name" value="ATP12-like"/>
    <property type="match status" value="1"/>
</dbReference>
<dbReference type="Gene3D" id="1.10.3580.10">
    <property type="entry name" value="ATP12 ATPase"/>
    <property type="match status" value="1"/>
</dbReference>
<dbReference type="EMBL" id="CAJPVJ010010901">
    <property type="protein sequence ID" value="CAG2173491.1"/>
    <property type="molecule type" value="Genomic_DNA"/>
</dbReference>
<proteinExistence type="inferred from homology"/>
<dbReference type="GO" id="GO:0005739">
    <property type="term" value="C:mitochondrion"/>
    <property type="evidence" value="ECO:0007669"/>
    <property type="project" value="UniProtKB-SubCell"/>
</dbReference>
<dbReference type="GO" id="GO:0033615">
    <property type="term" value="P:mitochondrial proton-transporting ATP synthase complex assembly"/>
    <property type="evidence" value="ECO:0007669"/>
    <property type="project" value="TreeGrafter"/>
</dbReference>
<keyword evidence="3" id="KW-0809">Transit peptide</keyword>
<gene>
    <name evidence="6" type="ORF">ONB1V03_LOCUS12943</name>
</gene>
<dbReference type="PANTHER" id="PTHR21013">
    <property type="entry name" value="ATP SYNTHASE MITOCHONDRIAL F1 COMPLEX ASSEMBLY FACTOR 2/ATP12 PROTEIN, MITOCHONDRIAL PRECURSOR"/>
    <property type="match status" value="1"/>
</dbReference>
<comment type="similarity">
    <text evidence="2">Belongs to the ATP12 family.</text>
</comment>
<feature type="non-terminal residue" evidence="6">
    <location>
        <position position="1"/>
    </location>
</feature>
<dbReference type="Pfam" id="PF07542">
    <property type="entry name" value="ATP12"/>
    <property type="match status" value="1"/>
</dbReference>
<dbReference type="AlphaFoldDB" id="A0A7R9QTK1"/>
<evidence type="ECO:0000256" key="3">
    <source>
        <dbReference type="ARBA" id="ARBA00022946"/>
    </source>
</evidence>
<organism evidence="6">
    <name type="scientific">Oppiella nova</name>
    <dbReference type="NCBI Taxonomy" id="334625"/>
    <lineage>
        <taxon>Eukaryota</taxon>
        <taxon>Metazoa</taxon>
        <taxon>Ecdysozoa</taxon>
        <taxon>Arthropoda</taxon>
        <taxon>Chelicerata</taxon>
        <taxon>Arachnida</taxon>
        <taxon>Acari</taxon>
        <taxon>Acariformes</taxon>
        <taxon>Sarcoptiformes</taxon>
        <taxon>Oribatida</taxon>
        <taxon>Brachypylina</taxon>
        <taxon>Oppioidea</taxon>
        <taxon>Oppiidae</taxon>
        <taxon>Oppiella</taxon>
    </lineage>
</organism>
<name>A0A7R9QTK1_9ACAR</name>
<dbReference type="InterPro" id="IPR042272">
    <property type="entry name" value="ATP12_ATP_synth-F1-assembly_N"/>
</dbReference>
<dbReference type="Proteomes" id="UP000728032">
    <property type="component" value="Unassembled WGS sequence"/>
</dbReference>
<comment type="subcellular location">
    <subcellularLocation>
        <location evidence="1">Mitochondrion</location>
    </subcellularLocation>
</comment>
<accession>A0A7R9QTK1</accession>
<sequence length="136" mass="15768">MIYKTLRQTIGYRRPLRHTFTCHVRHSSGSAERKRFYKSVSVVHNEDKYGINLDGRPLKTPNGHLFYTHNHSLALMVANEWQTQRQTIRLSAMHLTQLSNTAIDNPGHDCRQSLADSILEFIDSDTLCFRVTEPKE</sequence>
<dbReference type="InterPro" id="IPR023335">
    <property type="entry name" value="ATP12_ortho_dom_sf"/>
</dbReference>
<dbReference type="Gene3D" id="3.30.2180.10">
    <property type="entry name" value="ATP12-like"/>
    <property type="match status" value="1"/>
</dbReference>
<keyword evidence="5" id="KW-0143">Chaperone</keyword>
<dbReference type="EMBL" id="OC925726">
    <property type="protein sequence ID" value="CAD7656304.1"/>
    <property type="molecule type" value="Genomic_DNA"/>
</dbReference>
<evidence type="ECO:0000313" key="6">
    <source>
        <dbReference type="EMBL" id="CAD7656304.1"/>
    </source>
</evidence>
<evidence type="ECO:0000256" key="1">
    <source>
        <dbReference type="ARBA" id="ARBA00004173"/>
    </source>
</evidence>
<reference evidence="6" key="1">
    <citation type="submission" date="2020-11" db="EMBL/GenBank/DDBJ databases">
        <authorList>
            <person name="Tran Van P."/>
        </authorList>
    </citation>
    <scope>NUCLEOTIDE SEQUENCE</scope>
</reference>
<evidence type="ECO:0000313" key="7">
    <source>
        <dbReference type="Proteomes" id="UP000728032"/>
    </source>
</evidence>
<keyword evidence="4" id="KW-0496">Mitochondrion</keyword>
<dbReference type="PANTHER" id="PTHR21013:SF10">
    <property type="entry name" value="ATP SYNTHASE MITOCHONDRIAL F1 COMPLEX ASSEMBLY FACTOR 2"/>
    <property type="match status" value="1"/>
</dbReference>
<protein>
    <recommendedName>
        <fullName evidence="8">ATP synthase mitochondrial F1 complex assembly factor 2</fullName>
    </recommendedName>
</protein>
<keyword evidence="7" id="KW-1185">Reference proteome</keyword>
<dbReference type="InterPro" id="IPR011419">
    <property type="entry name" value="ATP12_ATP_synth-F1-assembly"/>
</dbReference>
<dbReference type="OrthoDB" id="5673at2759"/>
<evidence type="ECO:0000256" key="5">
    <source>
        <dbReference type="ARBA" id="ARBA00023186"/>
    </source>
</evidence>
<evidence type="ECO:0008006" key="8">
    <source>
        <dbReference type="Google" id="ProtNLM"/>
    </source>
</evidence>